<evidence type="ECO:0000313" key="9">
    <source>
        <dbReference type="Proteomes" id="UP000243807"/>
    </source>
</evidence>
<keyword evidence="3" id="KW-1133">Transmembrane helix</keyword>
<reference evidence="8 9" key="1">
    <citation type="submission" date="2017-01" db="EMBL/GenBank/DDBJ databases">
        <title>Draft sequence of Acidihalobacter ferrooxidans strain DSM 14175 (strain V8).</title>
        <authorList>
            <person name="Khaleque H.N."/>
            <person name="Ramsay J.P."/>
            <person name="Murphy R.J.T."/>
            <person name="Kaksonen A.H."/>
            <person name="Boxall N.J."/>
            <person name="Watkin E.L.J."/>
        </authorList>
    </citation>
    <scope>NUCLEOTIDE SEQUENCE [LARGE SCALE GENOMIC DNA]</scope>
    <source>
        <strain evidence="8 9">V8</strain>
    </source>
</reference>
<evidence type="ECO:0000256" key="1">
    <source>
        <dbReference type="ARBA" id="ARBA00004127"/>
    </source>
</evidence>
<dbReference type="InterPro" id="IPR003945">
    <property type="entry name" value="NU5C-like"/>
</dbReference>
<name>A0A1P8UKA5_9GAMM</name>
<keyword evidence="9" id="KW-1185">Reference proteome</keyword>
<organism evidence="8 9">
    <name type="scientific">Acidihalobacter ferrooxydans</name>
    <dbReference type="NCBI Taxonomy" id="1765967"/>
    <lineage>
        <taxon>Bacteria</taxon>
        <taxon>Pseudomonadati</taxon>
        <taxon>Pseudomonadota</taxon>
        <taxon>Gammaproteobacteria</taxon>
        <taxon>Chromatiales</taxon>
        <taxon>Ectothiorhodospiraceae</taxon>
        <taxon>Acidihalobacter</taxon>
    </lineage>
</organism>
<dbReference type="InterPro" id="IPR001750">
    <property type="entry name" value="ND/Mrp_TM"/>
</dbReference>
<dbReference type="NCBIfam" id="NF005141">
    <property type="entry name" value="PRK06590.1"/>
    <property type="match status" value="1"/>
</dbReference>
<dbReference type="Pfam" id="PF00662">
    <property type="entry name" value="Proton_antipo_N"/>
    <property type="match status" value="1"/>
</dbReference>
<dbReference type="EMBL" id="CP019434">
    <property type="protein sequence ID" value="APZ44276.1"/>
    <property type="molecule type" value="Genomic_DNA"/>
</dbReference>
<dbReference type="OrthoDB" id="9811798at2"/>
<dbReference type="GO" id="GO:0016020">
    <property type="term" value="C:membrane"/>
    <property type="evidence" value="ECO:0007669"/>
    <property type="project" value="UniProtKB-SubCell"/>
</dbReference>
<dbReference type="Pfam" id="PF00361">
    <property type="entry name" value="Proton_antipo_M"/>
    <property type="match status" value="1"/>
</dbReference>
<dbReference type="KEGG" id="afy:BW247_15225"/>
<evidence type="ECO:0000313" key="8">
    <source>
        <dbReference type="EMBL" id="APZ44276.1"/>
    </source>
</evidence>
<dbReference type="RefSeq" id="WP_076837913.1">
    <property type="nucleotide sequence ID" value="NZ_CP019434.1"/>
</dbReference>
<evidence type="ECO:0000259" key="7">
    <source>
        <dbReference type="Pfam" id="PF00662"/>
    </source>
</evidence>
<accession>A0A1P8UKA5</accession>
<evidence type="ECO:0000259" key="6">
    <source>
        <dbReference type="Pfam" id="PF00361"/>
    </source>
</evidence>
<dbReference type="GO" id="GO:0003954">
    <property type="term" value="F:NADH dehydrogenase activity"/>
    <property type="evidence" value="ECO:0007669"/>
    <property type="project" value="TreeGrafter"/>
</dbReference>
<gene>
    <name evidence="8" type="ORF">BW247_15225</name>
</gene>
<dbReference type="NCBIfam" id="TIGR01974">
    <property type="entry name" value="NDH_I_L"/>
    <property type="match status" value="1"/>
</dbReference>
<protein>
    <submittedName>
        <fullName evidence="8">NADH-quinone oxidoreductase subunit L</fullName>
    </submittedName>
</protein>
<dbReference type="Gene3D" id="1.20.5.2700">
    <property type="match status" value="1"/>
</dbReference>
<feature type="domain" description="NADH-Ubiquinone oxidoreductase (complex I) chain 5 N-terminal" evidence="7">
    <location>
        <begin position="66"/>
        <end position="116"/>
    </location>
</feature>
<evidence type="ECO:0000256" key="2">
    <source>
        <dbReference type="ARBA" id="ARBA00022692"/>
    </source>
</evidence>
<dbReference type="PANTHER" id="PTHR42829">
    <property type="entry name" value="NADH-UBIQUINONE OXIDOREDUCTASE CHAIN 5"/>
    <property type="match status" value="1"/>
</dbReference>
<dbReference type="PANTHER" id="PTHR42829:SF2">
    <property type="entry name" value="NADH-UBIQUINONE OXIDOREDUCTASE CHAIN 5"/>
    <property type="match status" value="1"/>
</dbReference>
<sequence length="622" mass="66934">MNHWLWLIPGAPLLGAALNAVCGGWWGPRNSARLAVLALGVSAASVIALWFGGGATHDLQQTLYTWMAVGDWRVTVGLRVDRVTLVMLSVASWVGFLIHLFSYRFMADDYGERRYFVYLNLFVFGMLSFVLADNLILIYLGWEVMGLCSYALVAHWYREAHNAWCGRKAFVVTRIGDTALALAIFLIFAHYHTVALAPLFAALHTQPVDATLLTWIALLVLLGAAGKSAQLPLSPWLPDAMAGPSTVSALIHAATMVTAGVYLIIRLHPLFQLVPEVLWLVGLVGALTLTFSGLAALGQYDIKRVIAYSTISQIGYMFLGVGIGAYGLALFHLAVHACFKSLLFMSAGAAIKHFDGDHDIRHMGGLGKRAPYLRAVFLAGAMALAAVPLITAAFYSKDAIIEAAWAAPQGWLLWGLAIIGAVLTGAYTFRLYFMVFAGAPRSPIKDYALTGSMKLPLGILAVASIGLGFVQFPSDWPHLPHLLLPWLAPEVGLPTMPHGTASVVLMLLGMAASLLGIYWGWRLARAELAGRGSGRLAVLSSGLYLDAIYDALIVRPCFTLARALRDGAEALIFNAAVVGSLVLALRGGHRALSTTQNGSAARYAALMALGVVAMLGYLLWLY</sequence>
<dbReference type="Proteomes" id="UP000243807">
    <property type="component" value="Chromosome"/>
</dbReference>
<dbReference type="GO" id="GO:0015990">
    <property type="term" value="P:electron transport coupled proton transport"/>
    <property type="evidence" value="ECO:0007669"/>
    <property type="project" value="TreeGrafter"/>
</dbReference>
<keyword evidence="2 5" id="KW-0812">Transmembrane</keyword>
<dbReference type="PRINTS" id="PR01435">
    <property type="entry name" value="NPOXDRDTASE5"/>
</dbReference>
<feature type="domain" description="NADH:quinone oxidoreductase/Mrp antiporter transmembrane" evidence="6">
    <location>
        <begin position="132"/>
        <end position="424"/>
    </location>
</feature>
<dbReference type="PRINTS" id="PR01434">
    <property type="entry name" value="NADHDHGNASE5"/>
</dbReference>
<evidence type="ECO:0000256" key="5">
    <source>
        <dbReference type="RuleBase" id="RU000320"/>
    </source>
</evidence>
<dbReference type="GO" id="GO:0042773">
    <property type="term" value="P:ATP synthesis coupled electron transport"/>
    <property type="evidence" value="ECO:0007669"/>
    <property type="project" value="InterPro"/>
</dbReference>
<evidence type="ECO:0000256" key="3">
    <source>
        <dbReference type="ARBA" id="ARBA00022989"/>
    </source>
</evidence>
<dbReference type="GO" id="GO:0008137">
    <property type="term" value="F:NADH dehydrogenase (ubiquinone) activity"/>
    <property type="evidence" value="ECO:0007669"/>
    <property type="project" value="InterPro"/>
</dbReference>
<proteinExistence type="predicted"/>
<dbReference type="InterPro" id="IPR018393">
    <property type="entry name" value="NADHpl_OxRdtase_5_subgr"/>
</dbReference>
<evidence type="ECO:0000256" key="4">
    <source>
        <dbReference type="ARBA" id="ARBA00023136"/>
    </source>
</evidence>
<dbReference type="STRING" id="1765967.BW247_15225"/>
<dbReference type="AlphaFoldDB" id="A0A1P8UKA5"/>
<keyword evidence="4" id="KW-0472">Membrane</keyword>
<dbReference type="GO" id="GO:0012505">
    <property type="term" value="C:endomembrane system"/>
    <property type="evidence" value="ECO:0007669"/>
    <property type="project" value="UniProtKB-SubCell"/>
</dbReference>
<comment type="subcellular location">
    <subcellularLocation>
        <location evidence="1">Endomembrane system</location>
        <topology evidence="1">Multi-pass membrane protein</topology>
    </subcellularLocation>
    <subcellularLocation>
        <location evidence="5">Membrane</location>
        <topology evidence="5">Multi-pass membrane protein</topology>
    </subcellularLocation>
</comment>
<dbReference type="InterPro" id="IPR001516">
    <property type="entry name" value="Proton_antipo_N"/>
</dbReference>